<dbReference type="InterPro" id="IPR004883">
    <property type="entry name" value="LOB"/>
</dbReference>
<evidence type="ECO:0000313" key="4">
    <source>
        <dbReference type="Proteomes" id="UP000321947"/>
    </source>
</evidence>
<organism evidence="3 4">
    <name type="scientific">Cucumis melo var. makuwa</name>
    <name type="common">Oriental melon</name>
    <dbReference type="NCBI Taxonomy" id="1194695"/>
    <lineage>
        <taxon>Eukaryota</taxon>
        <taxon>Viridiplantae</taxon>
        <taxon>Streptophyta</taxon>
        <taxon>Embryophyta</taxon>
        <taxon>Tracheophyta</taxon>
        <taxon>Spermatophyta</taxon>
        <taxon>Magnoliopsida</taxon>
        <taxon>eudicotyledons</taxon>
        <taxon>Gunneridae</taxon>
        <taxon>Pentapetalae</taxon>
        <taxon>rosids</taxon>
        <taxon>fabids</taxon>
        <taxon>Cucurbitales</taxon>
        <taxon>Cucurbitaceae</taxon>
        <taxon>Benincaseae</taxon>
        <taxon>Cucumis</taxon>
    </lineage>
</organism>
<dbReference type="PANTHER" id="PTHR31301">
    <property type="entry name" value="LOB DOMAIN-CONTAINING PROTEIN 4-RELATED"/>
    <property type="match status" value="1"/>
</dbReference>
<evidence type="ECO:0000259" key="2">
    <source>
        <dbReference type="PROSITE" id="PS50891"/>
    </source>
</evidence>
<dbReference type="PROSITE" id="PS50891">
    <property type="entry name" value="LOB"/>
    <property type="match status" value="1"/>
</dbReference>
<comment type="similarity">
    <text evidence="1">Belongs to the LOB domain-containing protein family.</text>
</comment>
<reference evidence="3 4" key="1">
    <citation type="submission" date="2019-08" db="EMBL/GenBank/DDBJ databases">
        <title>Draft genome sequences of two oriental melons (Cucumis melo L. var makuwa).</title>
        <authorList>
            <person name="Kwon S.-Y."/>
        </authorList>
    </citation>
    <scope>NUCLEOTIDE SEQUENCE [LARGE SCALE GENOMIC DNA]</scope>
    <source>
        <strain evidence="4">cv. Chang Bougi</strain>
        <tissue evidence="3">Leaf</tissue>
    </source>
</reference>
<dbReference type="AlphaFoldDB" id="A0A5D3C1A9"/>
<proteinExistence type="inferred from homology"/>
<name>A0A5D3C1A9_CUCMM</name>
<dbReference type="Proteomes" id="UP000321947">
    <property type="component" value="Unassembled WGS sequence"/>
</dbReference>
<accession>A0A5D3C1A9</accession>
<evidence type="ECO:0000256" key="1">
    <source>
        <dbReference type="ARBA" id="ARBA00005474"/>
    </source>
</evidence>
<comment type="caution">
    <text evidence="3">The sequence shown here is derived from an EMBL/GenBank/DDBJ whole genome shotgun (WGS) entry which is preliminary data.</text>
</comment>
<feature type="domain" description="LOB" evidence="2">
    <location>
        <begin position="13"/>
        <end position="61"/>
    </location>
</feature>
<dbReference type="Pfam" id="PF03195">
    <property type="entry name" value="LOB"/>
    <property type="match status" value="1"/>
</dbReference>
<gene>
    <name evidence="3" type="ORF">E5676_scaffold98G002050</name>
</gene>
<evidence type="ECO:0000313" key="3">
    <source>
        <dbReference type="EMBL" id="TYK05721.1"/>
    </source>
</evidence>
<sequence>MQSPPPPCTVVLSPCAACKILRRKCVDNCILAPYFPPTDPLKFAAVHRIYGAGNVIKFFQC</sequence>
<dbReference type="EMBL" id="SSTD01013776">
    <property type="protein sequence ID" value="TYK05721.1"/>
    <property type="molecule type" value="Genomic_DNA"/>
</dbReference>
<dbReference type="PANTHER" id="PTHR31301:SF204">
    <property type="entry name" value="LOB DOMAIN-CONTAINING PROTEIN"/>
    <property type="match status" value="1"/>
</dbReference>
<protein>
    <submittedName>
        <fullName evidence="3">LOB domain-containing protein 1-like</fullName>
    </submittedName>
</protein>